<dbReference type="Proteomes" id="UP000451233">
    <property type="component" value="Unassembled WGS sequence"/>
</dbReference>
<dbReference type="SUPFAM" id="SSF56349">
    <property type="entry name" value="DNA breaking-rejoining enzymes"/>
    <property type="match status" value="1"/>
</dbReference>
<comment type="subunit">
    <text evidence="9">Forms a cyclic heterotetrameric complex composed of two molecules of XerC and two molecules of XerD.</text>
</comment>
<feature type="active site" evidence="9">
    <location>
        <position position="265"/>
    </location>
</feature>
<dbReference type="InterPro" id="IPR002104">
    <property type="entry name" value="Integrase_catalytic"/>
</dbReference>
<keyword evidence="3 9" id="KW-0132">Cell division</keyword>
<dbReference type="GO" id="GO:0005737">
    <property type="term" value="C:cytoplasm"/>
    <property type="evidence" value="ECO:0007669"/>
    <property type="project" value="UniProtKB-SubCell"/>
</dbReference>
<dbReference type="InterPro" id="IPR004107">
    <property type="entry name" value="Integrase_SAM-like_N"/>
</dbReference>
<evidence type="ECO:0000259" key="11">
    <source>
        <dbReference type="PROSITE" id="PS51900"/>
    </source>
</evidence>
<dbReference type="GO" id="GO:0009037">
    <property type="term" value="F:tyrosine-based site-specific recombinase activity"/>
    <property type="evidence" value="ECO:0007669"/>
    <property type="project" value="UniProtKB-UniRule"/>
</dbReference>
<dbReference type="PANTHER" id="PTHR30349:SF77">
    <property type="entry name" value="TYROSINE RECOMBINASE XERC"/>
    <property type="match status" value="1"/>
</dbReference>
<evidence type="ECO:0000313" key="13">
    <source>
        <dbReference type="Proteomes" id="UP000451233"/>
    </source>
</evidence>
<comment type="function">
    <text evidence="9">Site-specific tyrosine recombinase, which acts by catalyzing the cutting and rejoining of the recombining DNA molecules. The XerC-XerD complex is essential to convert dimers of the bacterial chromosome into monomers to permit their segregation at cell division. It also contributes to the segregational stability of plasmids.</text>
</comment>
<dbReference type="PROSITE" id="PS51898">
    <property type="entry name" value="TYR_RECOMBINASE"/>
    <property type="match status" value="1"/>
</dbReference>
<feature type="active site" evidence="9">
    <location>
        <position position="242"/>
    </location>
</feature>
<feature type="active site" description="O-(3'-phospho-DNA)-tyrosine intermediate" evidence="9">
    <location>
        <position position="274"/>
    </location>
</feature>
<dbReference type="PROSITE" id="PS51900">
    <property type="entry name" value="CB"/>
    <property type="match status" value="1"/>
</dbReference>
<evidence type="ECO:0000256" key="3">
    <source>
        <dbReference type="ARBA" id="ARBA00022618"/>
    </source>
</evidence>
<organism evidence="12 13">
    <name type="scientific">Hufsiella ginkgonis</name>
    <dbReference type="NCBI Taxonomy" id="2695274"/>
    <lineage>
        <taxon>Bacteria</taxon>
        <taxon>Pseudomonadati</taxon>
        <taxon>Bacteroidota</taxon>
        <taxon>Sphingobacteriia</taxon>
        <taxon>Sphingobacteriales</taxon>
        <taxon>Sphingobacteriaceae</taxon>
        <taxon>Hufsiella</taxon>
    </lineage>
</organism>
<reference evidence="12 13" key="1">
    <citation type="submission" date="2019-11" db="EMBL/GenBank/DDBJ databases">
        <title>Pedobacter sp. HMF7056 Genome sequencing and assembly.</title>
        <authorList>
            <person name="Kang H."/>
            <person name="Kim H."/>
            <person name="Joh K."/>
        </authorList>
    </citation>
    <scope>NUCLEOTIDE SEQUENCE [LARGE SCALE GENOMIC DNA]</scope>
    <source>
        <strain evidence="12 13">HMF7056</strain>
    </source>
</reference>
<protein>
    <recommendedName>
        <fullName evidence="9">Tyrosine recombinase XerC</fullName>
    </recommendedName>
</protein>
<feature type="active site" evidence="9">
    <location>
        <position position="169"/>
    </location>
</feature>
<dbReference type="PANTHER" id="PTHR30349">
    <property type="entry name" value="PHAGE INTEGRASE-RELATED"/>
    <property type="match status" value="1"/>
</dbReference>
<evidence type="ECO:0000256" key="5">
    <source>
        <dbReference type="ARBA" id="ARBA00022908"/>
    </source>
</evidence>
<dbReference type="Gene3D" id="1.10.150.130">
    <property type="match status" value="1"/>
</dbReference>
<keyword evidence="4 9" id="KW-0159">Chromosome partition</keyword>
<dbReference type="GO" id="GO:0003677">
    <property type="term" value="F:DNA binding"/>
    <property type="evidence" value="ECO:0007669"/>
    <property type="project" value="UniProtKB-UniRule"/>
</dbReference>
<dbReference type="EMBL" id="WVHS01000006">
    <property type="protein sequence ID" value="MXV17864.1"/>
    <property type="molecule type" value="Genomic_DNA"/>
</dbReference>
<keyword evidence="7 9" id="KW-0233">DNA recombination</keyword>
<evidence type="ECO:0000256" key="1">
    <source>
        <dbReference type="ARBA" id="ARBA00004496"/>
    </source>
</evidence>
<dbReference type="InterPro" id="IPR044068">
    <property type="entry name" value="CB"/>
</dbReference>
<keyword evidence="6 9" id="KW-0238">DNA-binding</keyword>
<evidence type="ECO:0000256" key="4">
    <source>
        <dbReference type="ARBA" id="ARBA00022829"/>
    </source>
</evidence>
<evidence type="ECO:0000256" key="6">
    <source>
        <dbReference type="ARBA" id="ARBA00023125"/>
    </source>
</evidence>
<dbReference type="InterPro" id="IPR050090">
    <property type="entry name" value="Tyrosine_recombinase_XerCD"/>
</dbReference>
<proteinExistence type="inferred from homology"/>
<feature type="active site" evidence="9">
    <location>
        <position position="239"/>
    </location>
</feature>
<keyword evidence="8 9" id="KW-0131">Cell cycle</keyword>
<feature type="active site" evidence="9">
    <location>
        <position position="145"/>
    </location>
</feature>
<feature type="domain" description="Tyr recombinase" evidence="10">
    <location>
        <begin position="103"/>
        <end position="287"/>
    </location>
</feature>
<dbReference type="HAMAP" id="MF_01808">
    <property type="entry name" value="Recomb_XerC_XerD"/>
    <property type="match status" value="1"/>
</dbReference>
<evidence type="ECO:0000256" key="8">
    <source>
        <dbReference type="ARBA" id="ARBA00023306"/>
    </source>
</evidence>
<evidence type="ECO:0000313" key="12">
    <source>
        <dbReference type="EMBL" id="MXV17864.1"/>
    </source>
</evidence>
<evidence type="ECO:0000259" key="10">
    <source>
        <dbReference type="PROSITE" id="PS51898"/>
    </source>
</evidence>
<dbReference type="Gene3D" id="1.10.443.10">
    <property type="entry name" value="Intergrase catalytic core"/>
    <property type="match status" value="1"/>
</dbReference>
<dbReference type="Pfam" id="PF00589">
    <property type="entry name" value="Phage_integrase"/>
    <property type="match status" value="1"/>
</dbReference>
<dbReference type="Pfam" id="PF02899">
    <property type="entry name" value="Phage_int_SAM_1"/>
    <property type="match status" value="1"/>
</dbReference>
<dbReference type="GO" id="GO:0051301">
    <property type="term" value="P:cell division"/>
    <property type="evidence" value="ECO:0007669"/>
    <property type="project" value="UniProtKB-KW"/>
</dbReference>
<dbReference type="RefSeq" id="WP_160908869.1">
    <property type="nucleotide sequence ID" value="NZ_WVHS01000006.1"/>
</dbReference>
<keyword evidence="5 9" id="KW-0229">DNA integration</keyword>
<name>A0A7K1Y3K1_9SPHI</name>
<comment type="similarity">
    <text evidence="9">Belongs to the 'phage' integrase family. XerC subfamily.</text>
</comment>
<accession>A0A7K1Y3K1</accession>
<dbReference type="InterPro" id="IPR011010">
    <property type="entry name" value="DNA_brk_join_enz"/>
</dbReference>
<dbReference type="InterPro" id="IPR010998">
    <property type="entry name" value="Integrase_recombinase_N"/>
</dbReference>
<dbReference type="AlphaFoldDB" id="A0A7K1Y3K1"/>
<evidence type="ECO:0000256" key="7">
    <source>
        <dbReference type="ARBA" id="ARBA00023172"/>
    </source>
</evidence>
<keyword evidence="2 9" id="KW-0963">Cytoplasm</keyword>
<sequence>MFLTRFISYLQYEKRFSPHTFGAYREDIQQYSDFLSQSEINLADATHFHVRSWMVELLDNGMSPKSVARKLSSLRSFYKFLLREGLASHNPLMQVKAPKIPRKLPVFVEEEKLNLLLDDPGVFAGDFTGLRDKLVMEMLFGTGMRLAELVSVREGSVDFHAETIKVLGKRNKERIIPVDKSLVNLISLYISEKKKQQFNNNSLTLLVTNKGLDIYPGLVYRIVKKYLSSISTHQKKSPHVLRHTYATSLLNHGADINAIKELLGHASLAATEIYTHNSVDRLKLIYKQAHPKA</sequence>
<gene>
    <name evidence="9" type="primary">xerC</name>
    <name evidence="12" type="ORF">GS398_21390</name>
</gene>
<comment type="caution">
    <text evidence="12">The sequence shown here is derived from an EMBL/GenBank/DDBJ whole genome shotgun (WGS) entry which is preliminary data.</text>
</comment>
<dbReference type="InterPro" id="IPR013762">
    <property type="entry name" value="Integrase-like_cat_sf"/>
</dbReference>
<feature type="domain" description="Core-binding (CB)" evidence="11">
    <location>
        <begin position="1"/>
        <end position="82"/>
    </location>
</feature>
<dbReference type="InterPro" id="IPR023009">
    <property type="entry name" value="Tyrosine_recombinase_XerC/XerD"/>
</dbReference>
<dbReference type="GO" id="GO:0006313">
    <property type="term" value="P:DNA transposition"/>
    <property type="evidence" value="ECO:0007669"/>
    <property type="project" value="UniProtKB-UniRule"/>
</dbReference>
<dbReference type="GO" id="GO:0007059">
    <property type="term" value="P:chromosome segregation"/>
    <property type="evidence" value="ECO:0007669"/>
    <property type="project" value="UniProtKB-UniRule"/>
</dbReference>
<evidence type="ECO:0000256" key="2">
    <source>
        <dbReference type="ARBA" id="ARBA00022490"/>
    </source>
</evidence>
<evidence type="ECO:0000256" key="9">
    <source>
        <dbReference type="HAMAP-Rule" id="MF_01808"/>
    </source>
</evidence>
<comment type="subcellular location">
    <subcellularLocation>
        <location evidence="1 9">Cytoplasm</location>
    </subcellularLocation>
</comment>
<keyword evidence="13" id="KW-1185">Reference proteome</keyword>